<organism evidence="3 4">
    <name type="scientific">Buddleja alternifolia</name>
    <dbReference type="NCBI Taxonomy" id="168488"/>
    <lineage>
        <taxon>Eukaryota</taxon>
        <taxon>Viridiplantae</taxon>
        <taxon>Streptophyta</taxon>
        <taxon>Embryophyta</taxon>
        <taxon>Tracheophyta</taxon>
        <taxon>Spermatophyta</taxon>
        <taxon>Magnoliopsida</taxon>
        <taxon>eudicotyledons</taxon>
        <taxon>Gunneridae</taxon>
        <taxon>Pentapetalae</taxon>
        <taxon>asterids</taxon>
        <taxon>lamiids</taxon>
        <taxon>Lamiales</taxon>
        <taxon>Scrophulariaceae</taxon>
        <taxon>Buddlejeae</taxon>
        <taxon>Buddleja</taxon>
    </lineage>
</organism>
<dbReference type="PANTHER" id="PTHR37610">
    <property type="entry name" value="CCHC-TYPE DOMAIN-CONTAINING PROTEIN"/>
    <property type="match status" value="1"/>
</dbReference>
<feature type="domain" description="Retrotransposon Copia-like N-terminal" evidence="2">
    <location>
        <begin position="90"/>
        <end position="137"/>
    </location>
</feature>
<proteinExistence type="predicted"/>
<gene>
    <name evidence="3" type="ORF">BUALT_Bualt14G0121600</name>
</gene>
<name>A0AAV6WIB0_9LAMI</name>
<evidence type="ECO:0000313" key="4">
    <source>
        <dbReference type="Proteomes" id="UP000826271"/>
    </source>
</evidence>
<accession>A0AAV6WIB0</accession>
<evidence type="ECO:0000256" key="1">
    <source>
        <dbReference type="SAM" id="MobiDB-lite"/>
    </source>
</evidence>
<evidence type="ECO:0000313" key="3">
    <source>
        <dbReference type="EMBL" id="KAG8370484.1"/>
    </source>
</evidence>
<keyword evidence="4" id="KW-1185">Reference proteome</keyword>
<feature type="region of interest" description="Disordered" evidence="1">
    <location>
        <begin position="216"/>
        <end position="239"/>
    </location>
</feature>
<feature type="region of interest" description="Disordered" evidence="1">
    <location>
        <begin position="55"/>
        <end position="75"/>
    </location>
</feature>
<dbReference type="InterPro" id="IPR029472">
    <property type="entry name" value="Copia-like_N"/>
</dbReference>
<protein>
    <recommendedName>
        <fullName evidence="2">Retrotransposon Copia-like N-terminal domain-containing protein</fullName>
    </recommendedName>
</protein>
<dbReference type="EMBL" id="WHWC01000014">
    <property type="protein sequence ID" value="KAG8370484.1"/>
    <property type="molecule type" value="Genomic_DNA"/>
</dbReference>
<dbReference type="Proteomes" id="UP000826271">
    <property type="component" value="Unassembled WGS sequence"/>
</dbReference>
<dbReference type="PANTHER" id="PTHR37610:SF97">
    <property type="entry name" value="RETROTRANSPOSON GAG DOMAIN-CONTAINING PROTEIN"/>
    <property type="match status" value="1"/>
</dbReference>
<reference evidence="3" key="1">
    <citation type="submission" date="2019-10" db="EMBL/GenBank/DDBJ databases">
        <authorList>
            <person name="Zhang R."/>
            <person name="Pan Y."/>
            <person name="Wang J."/>
            <person name="Ma R."/>
            <person name="Yu S."/>
        </authorList>
    </citation>
    <scope>NUCLEOTIDE SEQUENCE</scope>
    <source>
        <strain evidence="3">LA-IB0</strain>
        <tissue evidence="3">Leaf</tissue>
    </source>
</reference>
<sequence>MSGNHHHVPAAEPLFPTAHRFIIHPRRHNNFSARNPSSSSAATLIPLWSSHPCATTSPAKHPNTHTMTTENSTTDNNSVTIDLYSVYYLHPSDQPGQILVTPQLNGGNYPTWSRGVQLALEAKNKLGFLDGSTSKPDEKSPLLSHWNRCNRMVHSWLLHSTEASIRSNILWAETTHEHTPASVRRNQLRRYHCDHCDIDDHSNSRCWVLHPELKQNRNQSSSRSTPSHPIHHNTGQSRLPTTAATVAIVQSNSAASNLVASSVHSPTLTPEQISQLLALIQPGKIAHIQTSQSYPKTASAASTTSTPFNLWHWRLGHPAHSIDSTFSLNR</sequence>
<evidence type="ECO:0000259" key="2">
    <source>
        <dbReference type="Pfam" id="PF14244"/>
    </source>
</evidence>
<comment type="caution">
    <text evidence="3">The sequence shown here is derived from an EMBL/GenBank/DDBJ whole genome shotgun (WGS) entry which is preliminary data.</text>
</comment>
<feature type="compositionally biased region" description="Low complexity" evidence="1">
    <location>
        <begin position="64"/>
        <end position="75"/>
    </location>
</feature>
<dbReference type="Pfam" id="PF14244">
    <property type="entry name" value="Retrotran_gag_3"/>
    <property type="match status" value="1"/>
</dbReference>
<dbReference type="AlphaFoldDB" id="A0AAV6WIB0"/>